<comment type="caution">
    <text evidence="3">The sequence shown here is derived from an EMBL/GenBank/DDBJ whole genome shotgun (WGS) entry which is preliminary data.</text>
</comment>
<dbReference type="Proteomes" id="UP000242791">
    <property type="component" value="Unassembled WGS sequence"/>
</dbReference>
<organism evidence="3 4">
    <name type="scientific">Blastomyces percursus</name>
    <dbReference type="NCBI Taxonomy" id="1658174"/>
    <lineage>
        <taxon>Eukaryota</taxon>
        <taxon>Fungi</taxon>
        <taxon>Dikarya</taxon>
        <taxon>Ascomycota</taxon>
        <taxon>Pezizomycotina</taxon>
        <taxon>Eurotiomycetes</taxon>
        <taxon>Eurotiomycetidae</taxon>
        <taxon>Onygenales</taxon>
        <taxon>Ajellomycetaceae</taxon>
        <taxon>Blastomyces</taxon>
    </lineage>
</organism>
<dbReference type="EMBL" id="LGTZ01000089">
    <property type="protein sequence ID" value="OJD27533.1"/>
    <property type="molecule type" value="Genomic_DNA"/>
</dbReference>
<evidence type="ECO:0000256" key="2">
    <source>
        <dbReference type="SAM" id="Phobius"/>
    </source>
</evidence>
<reference evidence="3 4" key="1">
    <citation type="submission" date="2015-08" db="EMBL/GenBank/DDBJ databases">
        <title>Emmonsia species relationships and genome sequence.</title>
        <authorList>
            <person name="Cuomo C.A."/>
            <person name="Schwartz I.S."/>
            <person name="Kenyon C."/>
            <person name="De Hoog G.S."/>
            <person name="Govender N.P."/>
            <person name="Botha A."/>
            <person name="Moreno L."/>
            <person name="De Vries M."/>
            <person name="Munoz J.F."/>
            <person name="Stielow J.B."/>
        </authorList>
    </citation>
    <scope>NUCLEOTIDE SEQUENCE [LARGE SCALE GENOMIC DNA]</scope>
    <source>
        <strain evidence="3 4">EI222</strain>
    </source>
</reference>
<gene>
    <name evidence="3" type="ORF">ACJ73_01071</name>
</gene>
<dbReference type="OrthoDB" id="4187480at2759"/>
<sequence length="407" mass="45317">MALTTRSRTQSADLIGGFPVESIDNQENTPPPTAVRIRAAASSANNDDRSPTPMRGPAAISAAEECEKAEIEPDNLRLRLELMNQSNSNQSNPPDSPISHLHGQAPEYNLDSVIGKKIATFFRTAKLVLKPINLNGSSNYLVWRESVLSRVETARCHLILNNKEEDSPFEKPVKRSAYLLWHHIEIKFRRPLEEERRHLFHQICTISHTNDRDFIKRLQDLRTKLVKINFPLPEWQILDILYKGLYGSNLREFIQTKIEAKRTSRAVAVTLDIDTLLDEISTRLPTEINQSKSIDPPSPNQIMTSINHLPASRAVAAAAGANPIPILPLLIILLLPILFLLANVAATAAAMVMKIHPATIRTPICAQHGKYTKNSPAILNDNQDIQYASAAIPMGLNTSTSSFQIAY</sequence>
<keyword evidence="2" id="KW-0812">Transmembrane</keyword>
<dbReference type="VEuPathDB" id="FungiDB:ACJ73_01071"/>
<keyword evidence="2" id="KW-0472">Membrane</keyword>
<accession>A0A1J9RIU3</accession>
<feature type="compositionally biased region" description="Polar residues" evidence="1">
    <location>
        <begin position="1"/>
        <end position="12"/>
    </location>
</feature>
<proteinExistence type="predicted"/>
<keyword evidence="4" id="KW-1185">Reference proteome</keyword>
<evidence type="ECO:0000313" key="4">
    <source>
        <dbReference type="Proteomes" id="UP000242791"/>
    </source>
</evidence>
<keyword evidence="2" id="KW-1133">Transmembrane helix</keyword>
<evidence type="ECO:0000256" key="1">
    <source>
        <dbReference type="SAM" id="MobiDB-lite"/>
    </source>
</evidence>
<evidence type="ECO:0000313" key="3">
    <source>
        <dbReference type="EMBL" id="OJD27533.1"/>
    </source>
</evidence>
<feature type="transmembrane region" description="Helical" evidence="2">
    <location>
        <begin position="326"/>
        <end position="352"/>
    </location>
</feature>
<feature type="region of interest" description="Disordered" evidence="1">
    <location>
        <begin position="1"/>
        <end position="63"/>
    </location>
</feature>
<dbReference type="AlphaFoldDB" id="A0A1J9RIU3"/>
<protein>
    <submittedName>
        <fullName evidence="3">Uncharacterized protein</fullName>
    </submittedName>
</protein>
<dbReference type="STRING" id="1658174.A0A1J9RIU3"/>
<name>A0A1J9RIU3_9EURO</name>